<dbReference type="PROSITE" id="PS50983">
    <property type="entry name" value="FE_B12_PBP"/>
    <property type="match status" value="1"/>
</dbReference>
<feature type="domain" description="Fe/B12 periplasmic-binding" evidence="1">
    <location>
        <begin position="20"/>
        <end position="270"/>
    </location>
</feature>
<dbReference type="Gene3D" id="3.40.50.1980">
    <property type="entry name" value="Nitrogenase molybdenum iron protein domain"/>
    <property type="match status" value="2"/>
</dbReference>
<organism evidence="2 5">
    <name type="scientific">Cuniculiplasma divulgatum</name>
    <dbReference type="NCBI Taxonomy" id="1673428"/>
    <lineage>
        <taxon>Archaea</taxon>
        <taxon>Methanobacteriati</taxon>
        <taxon>Thermoplasmatota</taxon>
        <taxon>Thermoplasmata</taxon>
        <taxon>Thermoplasmatales</taxon>
        <taxon>Cuniculiplasmataceae</taxon>
        <taxon>Cuniculiplasma</taxon>
    </lineage>
</organism>
<evidence type="ECO:0000313" key="3">
    <source>
        <dbReference type="EMBL" id="SJK84336.1"/>
    </source>
</evidence>
<dbReference type="InterPro" id="IPR050902">
    <property type="entry name" value="ABC_Transporter_SBP"/>
</dbReference>
<dbReference type="EMBL" id="LT671858">
    <property type="protein sequence ID" value="SIM44090.1"/>
    <property type="molecule type" value="Genomic_DNA"/>
</dbReference>
<dbReference type="STRING" id="1673428.CPM_0453"/>
<dbReference type="Pfam" id="PF01497">
    <property type="entry name" value="Peripla_BP_2"/>
    <property type="match status" value="1"/>
</dbReference>
<sequence length="271" mass="31051">MTKLRDFTLRDVDVPDKINSIISLNPSITETLCLIGLENKLKGVSAFCRRPESVEKIKKIGSYSTYNENIVNEINPDIIFTISGYQENLTKELMKKYQVFQFELPSTPYGILDMISRVGVVTGKISNAQNLARELQKYFVPYDSNKRAYLEIDLGGPVSFGSLSYITSTLNLHGISTPFDNNLKEWLEPDYEQVRKFDPELMIFEGKMYRGTSVEETIKRLKDTPLSNTSAFRKNNIFCTPGKLDFFAHHGPSFFTSVIPWLRHILEHEIN</sequence>
<dbReference type="PANTHER" id="PTHR30535">
    <property type="entry name" value="VITAMIN B12-BINDING PROTEIN"/>
    <property type="match status" value="1"/>
</dbReference>
<evidence type="ECO:0000313" key="4">
    <source>
        <dbReference type="Proteomes" id="UP000187822"/>
    </source>
</evidence>
<dbReference type="OrthoDB" id="24039at2157"/>
<protein>
    <submittedName>
        <fullName evidence="2">FeCT family ABC transporter substrate-binding component</fullName>
    </submittedName>
</protein>
<accession>A0A1N5T6W4</accession>
<evidence type="ECO:0000259" key="1">
    <source>
        <dbReference type="PROSITE" id="PS50983"/>
    </source>
</evidence>
<reference evidence="4" key="3">
    <citation type="submission" date="2016-06" db="EMBL/GenBank/DDBJ databases">
        <authorList>
            <person name="Toshchakov V.S."/>
        </authorList>
    </citation>
    <scope>NUCLEOTIDE SEQUENCE [LARGE SCALE GENOMIC DNA]</scope>
    <source>
        <strain>PM4 (JCM 30641</strain>
        <strain evidence="4">\VKM B-2940)</strain>
    </source>
</reference>
<dbReference type="InterPro" id="IPR002491">
    <property type="entry name" value="ABC_transptr_periplasmic_BD"/>
</dbReference>
<gene>
    <name evidence="3" type="ORF">CPM_0453</name>
    <name evidence="2" type="ORF">CSP5_0481</name>
</gene>
<evidence type="ECO:0000313" key="5">
    <source>
        <dbReference type="Proteomes" id="UP000195607"/>
    </source>
</evidence>
<dbReference type="Proteomes" id="UP000187822">
    <property type="component" value="Chromosome I"/>
</dbReference>
<dbReference type="GeneID" id="41587783"/>
<reference evidence="3" key="2">
    <citation type="submission" date="2016-06" db="EMBL/GenBank/DDBJ databases">
        <authorList>
            <person name="Olsen C.W."/>
            <person name="Carey S."/>
            <person name="Hinshaw L."/>
            <person name="Karasin A.I."/>
        </authorList>
    </citation>
    <scope>NUCLEOTIDE SEQUENCE [LARGE SCALE GENOMIC DNA]</scope>
    <source>
        <strain evidence="3">PM4</strain>
    </source>
</reference>
<dbReference type="PANTHER" id="PTHR30535:SF34">
    <property type="entry name" value="MOLYBDATE-BINDING PROTEIN MOLA"/>
    <property type="match status" value="1"/>
</dbReference>
<dbReference type="RefSeq" id="WP_021789966.1">
    <property type="nucleotide sequence ID" value="NZ_LT671858.1"/>
</dbReference>
<keyword evidence="4" id="KW-1185">Reference proteome</keyword>
<dbReference type="KEGG" id="cdiv:CPM_0453"/>
<name>A0A1N5T6W4_9ARCH</name>
<dbReference type="SUPFAM" id="SSF53807">
    <property type="entry name" value="Helical backbone' metal receptor"/>
    <property type="match status" value="1"/>
</dbReference>
<proteinExistence type="predicted"/>
<dbReference type="Proteomes" id="UP000195607">
    <property type="component" value="Chromosome I"/>
</dbReference>
<dbReference type="AlphaFoldDB" id="A0A1N5T6W4"/>
<evidence type="ECO:0000313" key="2">
    <source>
        <dbReference type="EMBL" id="SIM44090.1"/>
    </source>
</evidence>
<dbReference type="EMBL" id="LT719092">
    <property type="protein sequence ID" value="SJK84336.1"/>
    <property type="molecule type" value="Genomic_DNA"/>
</dbReference>
<reference evidence="2 5" key="1">
    <citation type="submission" date="2016-04" db="EMBL/GenBank/DDBJ databases">
        <authorList>
            <person name="Evans L.H."/>
            <person name="Alamgir A."/>
            <person name="Owens N."/>
            <person name="Weber N.D."/>
            <person name="Virtaneva K."/>
            <person name="Barbian K."/>
            <person name="Babar A."/>
            <person name="Rosenke K."/>
        </authorList>
    </citation>
    <scope>NUCLEOTIDE SEQUENCE [LARGE SCALE GENOMIC DNA]</scope>
    <source>
        <strain evidence="2">S5</strain>
        <strain evidence="5">S5(T) (JCM 30642 \VKM B-2941)</strain>
    </source>
</reference>